<evidence type="ECO:0000256" key="1">
    <source>
        <dbReference type="SAM" id="SignalP"/>
    </source>
</evidence>
<gene>
    <name evidence="3" type="primary">Cnig_chr_V.g17448</name>
    <name evidence="3" type="ORF">B9Z55_017448</name>
</gene>
<dbReference type="STRING" id="1611254.A0A2G5T9K8"/>
<evidence type="ECO:0000313" key="3">
    <source>
        <dbReference type="EMBL" id="PIC23918.1"/>
    </source>
</evidence>
<accession>A0A2G5T9K8</accession>
<dbReference type="InterPro" id="IPR036941">
    <property type="entry name" value="Rcpt_L-dom_sf"/>
</dbReference>
<dbReference type="EMBL" id="PDUG01000005">
    <property type="protein sequence ID" value="PIC23918.1"/>
    <property type="molecule type" value="Genomic_DNA"/>
</dbReference>
<dbReference type="OrthoDB" id="5871521at2759"/>
<proteinExistence type="predicted"/>
<dbReference type="Gene3D" id="3.80.20.20">
    <property type="entry name" value="Receptor L-domain"/>
    <property type="match status" value="3"/>
</dbReference>
<protein>
    <recommendedName>
        <fullName evidence="2">Receptor L-domain domain-containing protein</fullName>
    </recommendedName>
</protein>
<dbReference type="InterPro" id="IPR000494">
    <property type="entry name" value="Rcpt_L-dom"/>
</dbReference>
<keyword evidence="4" id="KW-1185">Reference proteome</keyword>
<feature type="chain" id="PRO_5013720961" description="Receptor L-domain domain-containing protein" evidence="1">
    <location>
        <begin position="19"/>
        <end position="529"/>
    </location>
</feature>
<evidence type="ECO:0000313" key="4">
    <source>
        <dbReference type="Proteomes" id="UP000230233"/>
    </source>
</evidence>
<dbReference type="SUPFAM" id="SSF52058">
    <property type="entry name" value="L domain-like"/>
    <property type="match status" value="3"/>
</dbReference>
<organism evidence="3 4">
    <name type="scientific">Caenorhabditis nigoni</name>
    <dbReference type="NCBI Taxonomy" id="1611254"/>
    <lineage>
        <taxon>Eukaryota</taxon>
        <taxon>Metazoa</taxon>
        <taxon>Ecdysozoa</taxon>
        <taxon>Nematoda</taxon>
        <taxon>Chromadorea</taxon>
        <taxon>Rhabditida</taxon>
        <taxon>Rhabditina</taxon>
        <taxon>Rhabditomorpha</taxon>
        <taxon>Rhabditoidea</taxon>
        <taxon>Rhabditidae</taxon>
        <taxon>Peloderinae</taxon>
        <taxon>Caenorhabditis</taxon>
    </lineage>
</organism>
<dbReference type="AlphaFoldDB" id="A0A2G5T9K8"/>
<dbReference type="PANTHER" id="PTHR21662">
    <property type="entry name" value="RECEPTOR PROTEIN-TYROSINE KINASE"/>
    <property type="match status" value="1"/>
</dbReference>
<dbReference type="PANTHER" id="PTHR21662:SF14">
    <property type="entry name" value="INSULIN_EGF-RECEPTOR L DOMAIN PROTEIN-RELATED"/>
    <property type="match status" value="1"/>
</dbReference>
<name>A0A2G5T9K8_9PELO</name>
<sequence>MRFIFLILTISLLHYSTQDIAEDLKHVLESYKSASPECVFNYTEVNSKTIKFFPQCAKVYGIIVINQNTSLKTSQLEKAFQNMTSLYGGLRIENSKMTNLSFFPAAENGLLRVYCKTCNIGKSLKSKFRSFKNFPDGVYIQNNQYLTDVTSLGAMYMYEDEYGEECDYRIENNTKLDAENLCDTGYPRFFMDLKVKGNMKDCGCPGDEITQSSLPNYRNCTKLYRGLNYENEVMINNLDALSNLEVIKGGINIQDSGVHNLSFLENLKTLKVNNLIVGHKMILNLVGNVILERLAFSNLPELKNMDDKGVKLANIKFNHPSLCLTIEEYCFFLENNVSFINLDTKLCEDAKNETSTLNICRFQSMKDLEDSCNLVIGDIIMKSGDEEHFPKLKDLVYLFGSLVIENTTIENMEPLNKLRYILHLNGSNPIVQIVGNQKLNRAYLPGVQNIITNGNRTAIFQNNHPEFFKDEEGSCSLLEGVDTDESKLRMRLDFAGGDCGEKVDFVYRSSSSKIPTLIVFSFVVLTNFA</sequence>
<evidence type="ECO:0000259" key="2">
    <source>
        <dbReference type="Pfam" id="PF01030"/>
    </source>
</evidence>
<feature type="domain" description="Receptor L-domain" evidence="2">
    <location>
        <begin position="372"/>
        <end position="464"/>
    </location>
</feature>
<dbReference type="Proteomes" id="UP000230233">
    <property type="component" value="Chromosome V"/>
</dbReference>
<comment type="caution">
    <text evidence="3">The sequence shown here is derived from an EMBL/GenBank/DDBJ whole genome shotgun (WGS) entry which is preliminary data.</text>
</comment>
<feature type="domain" description="Receptor L-domain" evidence="2">
    <location>
        <begin position="219"/>
        <end position="331"/>
    </location>
</feature>
<keyword evidence="1" id="KW-0732">Signal</keyword>
<dbReference type="Pfam" id="PF01030">
    <property type="entry name" value="Recep_L_domain"/>
    <property type="match status" value="2"/>
</dbReference>
<feature type="signal peptide" evidence="1">
    <location>
        <begin position="1"/>
        <end position="18"/>
    </location>
</feature>
<reference evidence="4" key="1">
    <citation type="submission" date="2017-10" db="EMBL/GenBank/DDBJ databases">
        <title>Rapid genome shrinkage in a self-fertile nematode reveals novel sperm competition proteins.</title>
        <authorList>
            <person name="Yin D."/>
            <person name="Schwarz E.M."/>
            <person name="Thomas C.G."/>
            <person name="Felde R.L."/>
            <person name="Korf I.F."/>
            <person name="Cutter A.D."/>
            <person name="Schartner C.M."/>
            <person name="Ralston E.J."/>
            <person name="Meyer B.J."/>
            <person name="Haag E.S."/>
        </authorList>
    </citation>
    <scope>NUCLEOTIDE SEQUENCE [LARGE SCALE GENOMIC DNA]</scope>
    <source>
        <strain evidence="4">JU1422</strain>
    </source>
</reference>
<dbReference type="InterPro" id="IPR053079">
    <property type="entry name" value="SPS2_domain"/>
</dbReference>